<comment type="subcellular location">
    <subcellularLocation>
        <location evidence="11">Mitochondrion inner membrane</location>
    </subcellularLocation>
</comment>
<evidence type="ECO:0000256" key="7">
    <source>
        <dbReference type="ARBA" id="ARBA00023002"/>
    </source>
</evidence>
<evidence type="ECO:0000256" key="1">
    <source>
        <dbReference type="ARBA" id="ARBA00002600"/>
    </source>
</evidence>
<evidence type="ECO:0000256" key="10">
    <source>
        <dbReference type="ARBA" id="ARBA00047554"/>
    </source>
</evidence>
<dbReference type="NCBIfam" id="TIGR00562">
    <property type="entry name" value="proto_IX_ox"/>
    <property type="match status" value="1"/>
</dbReference>
<reference evidence="13 14" key="1">
    <citation type="submission" date="2020-12" db="EMBL/GenBank/DDBJ databases">
        <title>Metabolic potential, ecology and presence of endohyphal bacteria is reflected in genomic diversity of Mucoromycotina.</title>
        <authorList>
            <person name="Muszewska A."/>
            <person name="Okrasinska A."/>
            <person name="Steczkiewicz K."/>
            <person name="Drgas O."/>
            <person name="Orlowska M."/>
            <person name="Perlinska-Lenart U."/>
            <person name="Aleksandrzak-Piekarczyk T."/>
            <person name="Szatraj K."/>
            <person name="Zielenkiewicz U."/>
            <person name="Pilsyk S."/>
            <person name="Malc E."/>
            <person name="Mieczkowski P."/>
            <person name="Kruszewska J.S."/>
            <person name="Biernat P."/>
            <person name="Pawlowska J."/>
        </authorList>
    </citation>
    <scope>NUCLEOTIDE SEQUENCE [LARGE SCALE GENOMIC DNA]</scope>
    <source>
        <strain evidence="13 14">CBS 142.35</strain>
    </source>
</reference>
<comment type="pathway">
    <text evidence="2 11">Porphyrin-containing compound metabolism; protoporphyrin-IX biosynthesis; protoporphyrin-IX from protoporphyrinogen-IX: step 1/1.</text>
</comment>
<organism evidence="13 14">
    <name type="scientific">Circinella minor</name>
    <dbReference type="NCBI Taxonomy" id="1195481"/>
    <lineage>
        <taxon>Eukaryota</taxon>
        <taxon>Fungi</taxon>
        <taxon>Fungi incertae sedis</taxon>
        <taxon>Mucoromycota</taxon>
        <taxon>Mucoromycotina</taxon>
        <taxon>Mucoromycetes</taxon>
        <taxon>Mucorales</taxon>
        <taxon>Lichtheimiaceae</taxon>
        <taxon>Circinella</taxon>
    </lineage>
</organism>
<feature type="domain" description="Amine oxidase" evidence="12">
    <location>
        <begin position="11"/>
        <end position="468"/>
    </location>
</feature>
<comment type="cofactor">
    <cofactor evidence="11">
        <name>FAD</name>
        <dbReference type="ChEBI" id="CHEBI:57692"/>
    </cofactor>
    <text evidence="11">Binds 1 FAD per subunit.</text>
</comment>
<dbReference type="GO" id="GO:0005743">
    <property type="term" value="C:mitochondrial inner membrane"/>
    <property type="evidence" value="ECO:0007669"/>
    <property type="project" value="UniProtKB-SubCell"/>
</dbReference>
<dbReference type="AlphaFoldDB" id="A0A8H7VGU0"/>
<keyword evidence="6 11" id="KW-0274">FAD</keyword>
<dbReference type="OrthoDB" id="438553at2759"/>
<evidence type="ECO:0000256" key="9">
    <source>
        <dbReference type="ARBA" id="ARBA00023244"/>
    </source>
</evidence>
<accession>A0A8H7VGU0</accession>
<dbReference type="EC" id="1.3.3.4" evidence="4 11"/>
<dbReference type="InterPro" id="IPR050464">
    <property type="entry name" value="Zeta_carotene_desat/Oxidored"/>
</dbReference>
<evidence type="ECO:0000256" key="8">
    <source>
        <dbReference type="ARBA" id="ARBA00023133"/>
    </source>
</evidence>
<evidence type="ECO:0000259" key="12">
    <source>
        <dbReference type="Pfam" id="PF01593"/>
    </source>
</evidence>
<dbReference type="UniPathway" id="UPA00251">
    <property type="reaction ID" value="UER00324"/>
</dbReference>
<dbReference type="InterPro" id="IPR004572">
    <property type="entry name" value="Protoporphyrinogen_oxidase"/>
</dbReference>
<comment type="function">
    <text evidence="1 11">Catalyzes the 6-electron oxidation of protoporphyrinogen-IX to form protoporphyrin-IX.</text>
</comment>
<comment type="similarity">
    <text evidence="3 11">Belongs to the protoporphyrinogen/coproporphyrinogen oxidase family. Protoporphyrinogen oxidase subfamily.</text>
</comment>
<dbReference type="InterPro" id="IPR002937">
    <property type="entry name" value="Amino_oxidase"/>
</dbReference>
<dbReference type="GO" id="GO:0004729">
    <property type="term" value="F:oxygen-dependent protoporphyrinogen oxidase activity"/>
    <property type="evidence" value="ECO:0007669"/>
    <property type="project" value="UniProtKB-UniRule"/>
</dbReference>
<evidence type="ECO:0000256" key="6">
    <source>
        <dbReference type="ARBA" id="ARBA00022827"/>
    </source>
</evidence>
<keyword evidence="7 11" id="KW-0560">Oxidoreductase</keyword>
<evidence type="ECO:0000313" key="13">
    <source>
        <dbReference type="EMBL" id="KAG2222456.1"/>
    </source>
</evidence>
<keyword evidence="5 11" id="KW-0285">Flavoprotein</keyword>
<dbReference type="PANTHER" id="PTHR42923">
    <property type="entry name" value="PROTOPORPHYRINOGEN OXIDASE"/>
    <property type="match status" value="1"/>
</dbReference>
<dbReference type="SUPFAM" id="SSF54373">
    <property type="entry name" value="FAD-linked reductases, C-terminal domain"/>
    <property type="match status" value="1"/>
</dbReference>
<sequence length="550" mass="60607">MPSVAVLGGGISGLSTAYYLARYAPRATQITLIEGSDRVGGWIRSRRVEPGFHATCPKSNAVNNENSVLFESGPRSLRPVGASGAVVLEMIRELSLVEDLVAVPKYDPSARNRYIYYDGSINKLPNSLSSLLFHKPPILKSVIPSILKEPFVRSARTGKEDDDETLYSLVSRRFNEHVALDLVGSMVHGIYAGDIKKLSARSVLKMLFENERVYGSIMKGLIRGGVNMETFRERGIAARARKEDPDWFAKMEAMSVIGFKDGTEMLTEQLKNWLEQCENVNIVTGEPVTKLQVQGSESKITTTKRVIHTDHTISALPSNILDTITSSTLSLPHLSYNPLVDVAVVNLAYSPDVKLKYDGFGFLTPHPDSKYPIPVPGTLGVVFDSNAMRGQDTNDDRLKATVMIGGHQWFNAFKVPIDQLDPEDAYRYALKSMSSFLGIDAQPEYSMVNLQAKCIPQYLVGHQQRLGELDQVLERDYGHTLSVTGASYWSVSVPDCIKNSRELVEELVVSGALGSKDKVVTGLGRSGLSTEDMMDSARLSKSHVNILMKS</sequence>
<keyword evidence="8 11" id="KW-0350">Heme biosynthesis</keyword>
<evidence type="ECO:0000256" key="3">
    <source>
        <dbReference type="ARBA" id="ARBA00010551"/>
    </source>
</evidence>
<evidence type="ECO:0000313" key="14">
    <source>
        <dbReference type="Proteomes" id="UP000646827"/>
    </source>
</evidence>
<protein>
    <recommendedName>
        <fullName evidence="4 11">Protoporphyrinogen oxidase</fullName>
        <ecNumber evidence="4 11">1.3.3.4</ecNumber>
    </recommendedName>
</protein>
<comment type="caution">
    <text evidence="13">The sequence shown here is derived from an EMBL/GenBank/DDBJ whole genome shotgun (WGS) entry which is preliminary data.</text>
</comment>
<dbReference type="EMBL" id="JAEPRB010000082">
    <property type="protein sequence ID" value="KAG2222456.1"/>
    <property type="molecule type" value="Genomic_DNA"/>
</dbReference>
<gene>
    <name evidence="13" type="ORF">INT45_013369</name>
</gene>
<dbReference type="PANTHER" id="PTHR42923:SF3">
    <property type="entry name" value="PROTOPORPHYRINOGEN OXIDASE"/>
    <property type="match status" value="1"/>
</dbReference>
<dbReference type="Gene3D" id="3.50.50.60">
    <property type="entry name" value="FAD/NAD(P)-binding domain"/>
    <property type="match status" value="1"/>
</dbReference>
<evidence type="ECO:0000256" key="4">
    <source>
        <dbReference type="ARBA" id="ARBA00012867"/>
    </source>
</evidence>
<dbReference type="Pfam" id="PF01593">
    <property type="entry name" value="Amino_oxidase"/>
    <property type="match status" value="1"/>
</dbReference>
<dbReference type="InterPro" id="IPR036188">
    <property type="entry name" value="FAD/NAD-bd_sf"/>
</dbReference>
<keyword evidence="14" id="KW-1185">Reference proteome</keyword>
<comment type="catalytic activity">
    <reaction evidence="10 11">
        <text>protoporphyrinogen IX + 3 O2 = protoporphyrin IX + 3 H2O2</text>
        <dbReference type="Rhea" id="RHEA:25576"/>
        <dbReference type="ChEBI" id="CHEBI:15379"/>
        <dbReference type="ChEBI" id="CHEBI:16240"/>
        <dbReference type="ChEBI" id="CHEBI:57306"/>
        <dbReference type="ChEBI" id="CHEBI:57307"/>
        <dbReference type="EC" id="1.3.3.4"/>
    </reaction>
</comment>
<evidence type="ECO:0000256" key="5">
    <source>
        <dbReference type="ARBA" id="ARBA00022630"/>
    </source>
</evidence>
<evidence type="ECO:0000256" key="11">
    <source>
        <dbReference type="RuleBase" id="RU367069"/>
    </source>
</evidence>
<dbReference type="Proteomes" id="UP000646827">
    <property type="component" value="Unassembled WGS sequence"/>
</dbReference>
<keyword evidence="9 11" id="KW-0627">Porphyrin biosynthesis</keyword>
<dbReference type="GO" id="GO:0006782">
    <property type="term" value="P:protoporphyrinogen IX biosynthetic process"/>
    <property type="evidence" value="ECO:0007669"/>
    <property type="project" value="UniProtKB-UniRule"/>
</dbReference>
<evidence type="ECO:0000256" key="2">
    <source>
        <dbReference type="ARBA" id="ARBA00005073"/>
    </source>
</evidence>
<dbReference type="SUPFAM" id="SSF51905">
    <property type="entry name" value="FAD/NAD(P)-binding domain"/>
    <property type="match status" value="1"/>
</dbReference>
<proteinExistence type="inferred from homology"/>
<name>A0A8H7VGU0_9FUNG</name>